<dbReference type="Pfam" id="PF13649">
    <property type="entry name" value="Methyltransf_25"/>
    <property type="match status" value="1"/>
</dbReference>
<dbReference type="SUPFAM" id="SSF53335">
    <property type="entry name" value="S-adenosyl-L-methionine-dependent methyltransferases"/>
    <property type="match status" value="1"/>
</dbReference>
<dbReference type="InterPro" id="IPR041698">
    <property type="entry name" value="Methyltransf_25"/>
</dbReference>
<accession>A0A9N8W731</accession>
<name>A0A9N8W731_9GLOM</name>
<dbReference type="Proteomes" id="UP000789508">
    <property type="component" value="Unassembled WGS sequence"/>
</dbReference>
<sequence>MGNAIRKHKKSLFQQSSPYYYINNRKFFKNEEVIWPNPIDDVEIDRLIMEHFVIRHSWKSKNFISPIERELKLGVNVVDIGCGSGTWVLEMASEYPYSTITGVDFSTLFPTEIKPVNSRFLEHNIKTGFPFESESIDFAHQRLVGCGILKQDWEQLIITEYARILKIGGWLEIFEGNTLINPGPNTKRLFDALLAYYESIGIDVKITQKLARYLANNDNFTNIQHQQQTIPIGTWAGRVGELTANNFLSLFDALSSWLLIPLNITLEEFKTLTQIFEKEVNDYHTHWQTERFIAQRCIK</sequence>
<dbReference type="OrthoDB" id="2013972at2759"/>
<keyword evidence="3" id="KW-1185">Reference proteome</keyword>
<comment type="caution">
    <text evidence="2">The sequence shown here is derived from an EMBL/GenBank/DDBJ whole genome shotgun (WGS) entry which is preliminary data.</text>
</comment>
<dbReference type="InterPro" id="IPR029063">
    <property type="entry name" value="SAM-dependent_MTases_sf"/>
</dbReference>
<protein>
    <submittedName>
        <fullName evidence="2">12885_t:CDS:1</fullName>
    </submittedName>
</protein>
<dbReference type="PANTHER" id="PTHR43591">
    <property type="entry name" value="METHYLTRANSFERASE"/>
    <property type="match status" value="1"/>
</dbReference>
<dbReference type="CDD" id="cd02440">
    <property type="entry name" value="AdoMet_MTases"/>
    <property type="match status" value="1"/>
</dbReference>
<gene>
    <name evidence="2" type="ORF">ALEPTO_LOCUS2117</name>
</gene>
<feature type="domain" description="Methyltransferase" evidence="1">
    <location>
        <begin position="77"/>
        <end position="169"/>
    </location>
</feature>
<reference evidence="2" key="1">
    <citation type="submission" date="2021-06" db="EMBL/GenBank/DDBJ databases">
        <authorList>
            <person name="Kallberg Y."/>
            <person name="Tangrot J."/>
            <person name="Rosling A."/>
        </authorList>
    </citation>
    <scope>NUCLEOTIDE SEQUENCE</scope>
    <source>
        <strain evidence="2">FL130A</strain>
    </source>
</reference>
<evidence type="ECO:0000313" key="3">
    <source>
        <dbReference type="Proteomes" id="UP000789508"/>
    </source>
</evidence>
<dbReference type="AlphaFoldDB" id="A0A9N8W731"/>
<evidence type="ECO:0000313" key="2">
    <source>
        <dbReference type="EMBL" id="CAG8473303.1"/>
    </source>
</evidence>
<dbReference type="EMBL" id="CAJVPS010000282">
    <property type="protein sequence ID" value="CAG8473303.1"/>
    <property type="molecule type" value="Genomic_DNA"/>
</dbReference>
<organism evidence="2 3">
    <name type="scientific">Ambispora leptoticha</name>
    <dbReference type="NCBI Taxonomy" id="144679"/>
    <lineage>
        <taxon>Eukaryota</taxon>
        <taxon>Fungi</taxon>
        <taxon>Fungi incertae sedis</taxon>
        <taxon>Mucoromycota</taxon>
        <taxon>Glomeromycotina</taxon>
        <taxon>Glomeromycetes</taxon>
        <taxon>Archaeosporales</taxon>
        <taxon>Ambisporaceae</taxon>
        <taxon>Ambispora</taxon>
    </lineage>
</organism>
<dbReference type="Gene3D" id="3.40.50.150">
    <property type="entry name" value="Vaccinia Virus protein VP39"/>
    <property type="match status" value="1"/>
</dbReference>
<proteinExistence type="predicted"/>
<evidence type="ECO:0000259" key="1">
    <source>
        <dbReference type="Pfam" id="PF13649"/>
    </source>
</evidence>